<evidence type="ECO:0000313" key="2">
    <source>
        <dbReference type="Proteomes" id="UP000215224"/>
    </source>
</evidence>
<sequence>MKKEYLINQNTIAIVPEKVNKVWISRVIETDGEYLVEQHPKYIINQNCWYSGTSLQGSQESTKVITGITHKQPIVINLAEELFFFPTMSPRKMECMWICPDHIIDSKANEYGDTIAYLSNNKTLQIPMSLKSFKTQILRTSHLRFKLRQKQQLINVAERPFFFYTSSAQRIKKK</sequence>
<dbReference type="EMBL" id="CP018866">
    <property type="protein sequence ID" value="AST90518.1"/>
    <property type="molecule type" value="Genomic_DNA"/>
</dbReference>
<dbReference type="Proteomes" id="UP000215224">
    <property type="component" value="Chromosome"/>
</dbReference>
<organism evidence="1 2">
    <name type="scientific">Sutcliffiella cohnii</name>
    <dbReference type="NCBI Taxonomy" id="33932"/>
    <lineage>
        <taxon>Bacteria</taxon>
        <taxon>Bacillati</taxon>
        <taxon>Bacillota</taxon>
        <taxon>Bacilli</taxon>
        <taxon>Bacillales</taxon>
        <taxon>Bacillaceae</taxon>
        <taxon>Sutcliffiella</taxon>
    </lineage>
</organism>
<reference evidence="1 2" key="1">
    <citation type="submission" date="2016-12" db="EMBL/GenBank/DDBJ databases">
        <title>The whole genome sequencing and assembly of Bacillus cohnii DSM 6307T strain.</title>
        <authorList>
            <person name="Lee Y.-J."/>
            <person name="Yi H."/>
            <person name="Bahn Y.-S."/>
            <person name="Kim J.F."/>
            <person name="Lee D.-W."/>
        </authorList>
    </citation>
    <scope>NUCLEOTIDE SEQUENCE [LARGE SCALE GENOMIC DNA]</scope>
    <source>
        <strain evidence="1 2">DSM 6307</strain>
    </source>
</reference>
<accession>A0A223KMC9</accession>
<dbReference type="AlphaFoldDB" id="A0A223KMC9"/>
<dbReference type="InterPro" id="IPR010461">
    <property type="entry name" value="ComK"/>
</dbReference>
<dbReference type="RefSeq" id="WP_066421263.1">
    <property type="nucleotide sequence ID" value="NZ_CP018866.1"/>
</dbReference>
<evidence type="ECO:0000313" key="1">
    <source>
        <dbReference type="EMBL" id="AST90518.1"/>
    </source>
</evidence>
<evidence type="ECO:0008006" key="3">
    <source>
        <dbReference type="Google" id="ProtNLM"/>
    </source>
</evidence>
<dbReference type="KEGG" id="bcoh:BC6307_04115"/>
<proteinExistence type="predicted"/>
<protein>
    <recommendedName>
        <fullName evidence="3">Competence protein ComK</fullName>
    </recommendedName>
</protein>
<dbReference type="STRING" id="1314751.GCA_001591425_04718"/>
<gene>
    <name evidence="1" type="ORF">BC6307_04115</name>
</gene>
<dbReference type="Pfam" id="PF06338">
    <property type="entry name" value="ComK"/>
    <property type="match status" value="1"/>
</dbReference>
<keyword evidence="2" id="KW-1185">Reference proteome</keyword>
<dbReference type="GO" id="GO:0030420">
    <property type="term" value="P:establishment of competence for transformation"/>
    <property type="evidence" value="ECO:0007669"/>
    <property type="project" value="InterPro"/>
</dbReference>
<name>A0A223KMC9_9BACI</name>